<reference evidence="1" key="1">
    <citation type="journal article" name="Emerg. Infect. Dis.">
        <title>Two cases of a newly characterized neisseria species.</title>
        <authorList>
            <person name="Mustapha M."/>
            <person name="Lemos A.P.S."/>
            <person name="Harrison L.H."/>
            <person name="Vantyne D."/>
            <person name="Sacchi C.T."/>
        </authorList>
    </citation>
    <scope>NUCLEOTIDE SEQUENCE</scope>
    <source>
        <strain evidence="1">N.95.16</strain>
    </source>
</reference>
<evidence type="ECO:0000313" key="2">
    <source>
        <dbReference type="Proteomes" id="UP000486297"/>
    </source>
</evidence>
<accession>A0A5Q3RXY7</accession>
<proteinExistence type="predicted"/>
<name>A0A5Q3RXY7_9NEIS</name>
<protein>
    <submittedName>
        <fullName evidence="1">Uncharacterized protein</fullName>
    </submittedName>
</protein>
<dbReference type="Proteomes" id="UP000486297">
    <property type="component" value="Unassembled WGS sequence"/>
</dbReference>
<evidence type="ECO:0000313" key="1">
    <source>
        <dbReference type="EMBL" id="MRN37222.1"/>
    </source>
</evidence>
<sequence>MTNPSITISVDAPLDIHFNAATQSLSLTCHQFASDGTGLAMRLELTPQATQQMLQALEYLQTQHGVSSAMPTKPHGVQ</sequence>
<dbReference type="RefSeq" id="WP_154143191.1">
    <property type="nucleotide sequence ID" value="NZ_CP046027.1"/>
</dbReference>
<dbReference type="AlphaFoldDB" id="A0A5Q3RXY7"/>
<comment type="caution">
    <text evidence="1">The sequence shown here is derived from an EMBL/GenBank/DDBJ whole genome shotgun (WGS) entry which is preliminary data.</text>
</comment>
<dbReference type="EMBL" id="WJXO01000001">
    <property type="protein sequence ID" value="MRN37222.1"/>
    <property type="molecule type" value="Genomic_DNA"/>
</dbReference>
<organism evidence="1 2">
    <name type="scientific">Neisseria brasiliensis</name>
    <dbReference type="NCBI Taxonomy" id="2666100"/>
    <lineage>
        <taxon>Bacteria</taxon>
        <taxon>Pseudomonadati</taxon>
        <taxon>Pseudomonadota</taxon>
        <taxon>Betaproteobacteria</taxon>
        <taxon>Neisseriales</taxon>
        <taxon>Neisseriaceae</taxon>
        <taxon>Neisseria</taxon>
    </lineage>
</organism>
<gene>
    <name evidence="1" type="ORF">GJU80_01540</name>
</gene>
<keyword evidence="2" id="KW-1185">Reference proteome</keyword>